<dbReference type="RefSeq" id="WP_242962530.1">
    <property type="nucleotide sequence ID" value="NZ_FRAC01000016.1"/>
</dbReference>
<dbReference type="InterPro" id="IPR050300">
    <property type="entry name" value="GDXG_lipolytic_enzyme"/>
</dbReference>
<dbReference type="PANTHER" id="PTHR48081">
    <property type="entry name" value="AB HYDROLASE SUPERFAMILY PROTEIN C4A8.06C"/>
    <property type="match status" value="1"/>
</dbReference>
<dbReference type="Proteomes" id="UP000184386">
    <property type="component" value="Unassembled WGS sequence"/>
</dbReference>
<sequence length="278" mass="31100">MVNNMRYFAKEIMVELEEVKEPALLWGYIPDNSGEIENDREHPAVLILPGGGYEMTSEREGEAVALKFASEGICTFVLKYHVSPARFPAALCEALTALAFIRENSSEYHIDKGNISVCGFSAGGHLAASTGVHWNKEEILKLIGKEAAAVRPDNLLLCYPVITSGEYTHEGSMRSLLGDKREDEKLFHFNSLEEQVAADTPRTFIWHTWNDDVVPVENTLSFITALAKNKVEAEVHIYPKGFHGLSLGNYLVNGGWSYGEDHPSSDWFQKAVRFLYDK</sequence>
<dbReference type="EMBL" id="FRAC01000016">
    <property type="protein sequence ID" value="SHK72821.1"/>
    <property type="molecule type" value="Genomic_DNA"/>
</dbReference>
<dbReference type="SUPFAM" id="SSF53474">
    <property type="entry name" value="alpha/beta-Hydrolases"/>
    <property type="match status" value="1"/>
</dbReference>
<evidence type="ECO:0000313" key="4">
    <source>
        <dbReference type="Proteomes" id="UP000184386"/>
    </source>
</evidence>
<dbReference type="GO" id="GO:0016787">
    <property type="term" value="F:hydrolase activity"/>
    <property type="evidence" value="ECO:0007669"/>
    <property type="project" value="UniProtKB-KW"/>
</dbReference>
<dbReference type="InterPro" id="IPR029058">
    <property type="entry name" value="AB_hydrolase_fold"/>
</dbReference>
<feature type="domain" description="BD-FAE-like" evidence="2">
    <location>
        <begin position="38"/>
        <end position="225"/>
    </location>
</feature>
<evidence type="ECO:0000313" key="3">
    <source>
        <dbReference type="EMBL" id="SHK72821.1"/>
    </source>
</evidence>
<dbReference type="InterPro" id="IPR049492">
    <property type="entry name" value="BD-FAE-like_dom"/>
</dbReference>
<evidence type="ECO:0000256" key="1">
    <source>
        <dbReference type="ARBA" id="ARBA00022801"/>
    </source>
</evidence>
<evidence type="ECO:0000259" key="2">
    <source>
        <dbReference type="Pfam" id="PF20434"/>
    </source>
</evidence>
<dbReference type="PANTHER" id="PTHR48081:SF6">
    <property type="entry name" value="PEPTIDASE S9 PROLYL OLIGOPEPTIDASE CATALYTIC DOMAIN-CONTAINING PROTEIN"/>
    <property type="match status" value="1"/>
</dbReference>
<organism evidence="3 4">
    <name type="scientific">Anaerocolumna jejuensis DSM 15929</name>
    <dbReference type="NCBI Taxonomy" id="1121322"/>
    <lineage>
        <taxon>Bacteria</taxon>
        <taxon>Bacillati</taxon>
        <taxon>Bacillota</taxon>
        <taxon>Clostridia</taxon>
        <taxon>Lachnospirales</taxon>
        <taxon>Lachnospiraceae</taxon>
        <taxon>Anaerocolumna</taxon>
    </lineage>
</organism>
<accession>A0A1M6UUN3</accession>
<dbReference type="STRING" id="1121322.SAMN02745136_03191"/>
<dbReference type="Pfam" id="PF20434">
    <property type="entry name" value="BD-FAE"/>
    <property type="match status" value="1"/>
</dbReference>
<name>A0A1M6UUN3_9FIRM</name>
<dbReference type="AlphaFoldDB" id="A0A1M6UUN3"/>
<keyword evidence="4" id="KW-1185">Reference proteome</keyword>
<proteinExistence type="predicted"/>
<keyword evidence="1" id="KW-0378">Hydrolase</keyword>
<protein>
    <submittedName>
        <fullName evidence="3">Acetyl esterase/lipase</fullName>
    </submittedName>
</protein>
<reference evidence="3 4" key="1">
    <citation type="submission" date="2016-11" db="EMBL/GenBank/DDBJ databases">
        <authorList>
            <person name="Jaros S."/>
            <person name="Januszkiewicz K."/>
            <person name="Wedrychowicz H."/>
        </authorList>
    </citation>
    <scope>NUCLEOTIDE SEQUENCE [LARGE SCALE GENOMIC DNA]</scope>
    <source>
        <strain evidence="3 4">DSM 15929</strain>
    </source>
</reference>
<gene>
    <name evidence="3" type="ORF">SAMN02745136_03191</name>
</gene>
<dbReference type="Gene3D" id="3.40.50.1820">
    <property type="entry name" value="alpha/beta hydrolase"/>
    <property type="match status" value="1"/>
</dbReference>